<proteinExistence type="predicted"/>
<dbReference type="Proteomes" id="UP000786183">
    <property type="component" value="Unassembled WGS sequence"/>
</dbReference>
<name>A0ABS7WV22_9BACT</name>
<evidence type="ECO:0000259" key="1">
    <source>
        <dbReference type="PROSITE" id="PS50990"/>
    </source>
</evidence>
<dbReference type="RefSeq" id="WP_224325463.1">
    <property type="nucleotide sequence ID" value="NZ_JACGBB010000015.1"/>
</dbReference>
<comment type="caution">
    <text evidence="2">The sequence shown here is derived from an EMBL/GenBank/DDBJ whole genome shotgun (WGS) entry which is preliminary data.</text>
</comment>
<dbReference type="PROSITE" id="PS50990">
    <property type="entry name" value="PEPTIDASE_C39"/>
    <property type="match status" value="1"/>
</dbReference>
<dbReference type="InterPro" id="IPR005074">
    <property type="entry name" value="Peptidase_C39"/>
</dbReference>
<sequence>MAKILIIFLTLSYLNAEFAVKSLQETKYTNVIKQNYEESCGASSVATLLNLISIKRFSENDILKLLDKNTNMLSFNELNNALNKLGFEAKAYKLNRSIFEQIFIPIIVKIENDPRFPHFVVVLNYDGNFLKVYDPSFGEYLSSKKEFYSVWDKDGLGGYALIVKAKLLKNININKINTTFFNYFL</sequence>
<dbReference type="EMBL" id="JACGBB010000015">
    <property type="protein sequence ID" value="MBZ7987815.1"/>
    <property type="molecule type" value="Genomic_DNA"/>
</dbReference>
<evidence type="ECO:0000313" key="2">
    <source>
        <dbReference type="EMBL" id="MBZ7987815.1"/>
    </source>
</evidence>
<keyword evidence="3" id="KW-1185">Reference proteome</keyword>
<gene>
    <name evidence="2" type="ORF">AVCANL283_06855</name>
</gene>
<organism evidence="2 3">
    <name type="scientific">Campylobacter canadensis</name>
    <dbReference type="NCBI Taxonomy" id="449520"/>
    <lineage>
        <taxon>Bacteria</taxon>
        <taxon>Pseudomonadati</taxon>
        <taxon>Campylobacterota</taxon>
        <taxon>Epsilonproteobacteria</taxon>
        <taxon>Campylobacterales</taxon>
        <taxon>Campylobacteraceae</taxon>
        <taxon>Campylobacter</taxon>
    </lineage>
</organism>
<dbReference type="Pfam" id="PF03412">
    <property type="entry name" value="Peptidase_C39"/>
    <property type="match status" value="1"/>
</dbReference>
<dbReference type="Gene3D" id="3.90.70.10">
    <property type="entry name" value="Cysteine proteinases"/>
    <property type="match status" value="1"/>
</dbReference>
<feature type="domain" description="Peptidase C39" evidence="1">
    <location>
        <begin position="34"/>
        <end position="158"/>
    </location>
</feature>
<evidence type="ECO:0000313" key="3">
    <source>
        <dbReference type="Proteomes" id="UP000786183"/>
    </source>
</evidence>
<reference evidence="2 3" key="1">
    <citation type="submission" date="2020-07" db="EMBL/GenBank/DDBJ databases">
        <title>Transfer of Campylobacter canadensis to the novel genus Avispirillum gen. nov., that also includes two novel species recovered from migratory waterfowl: Avispirillum anseris sp. nov. and Avispirillum brantae sp. nov.</title>
        <authorList>
            <person name="Miller W.G."/>
            <person name="Chapman M.H."/>
            <person name="Yee E."/>
            <person name="Inglis G.D."/>
        </authorList>
    </citation>
    <scope>NUCLEOTIDE SEQUENCE [LARGE SCALE GENOMIC DNA]</scope>
    <source>
        <strain evidence="2 3">L283</strain>
    </source>
</reference>
<protein>
    <submittedName>
        <fullName evidence="2">Peptidase C39</fullName>
    </submittedName>
</protein>
<accession>A0ABS7WV22</accession>